<dbReference type="PANTHER" id="PTHR23077:SF9">
    <property type="entry name" value="PEROXISOMAL ATPASE PEX6"/>
    <property type="match status" value="1"/>
</dbReference>
<evidence type="ECO:0000313" key="13">
    <source>
        <dbReference type="EMBL" id="VAH51872.1"/>
    </source>
</evidence>
<accession>A0A9R1PYA5</accession>
<keyword evidence="7" id="KW-0472">Membrane</keyword>
<dbReference type="InterPro" id="IPR050168">
    <property type="entry name" value="AAA_ATPase_domain"/>
</dbReference>
<evidence type="ECO:0000256" key="8">
    <source>
        <dbReference type="ARBA" id="ARBA00034811"/>
    </source>
</evidence>
<comment type="similarity">
    <text evidence="2">Belongs to the AAA ATPase family.</text>
</comment>
<evidence type="ECO:0000256" key="9">
    <source>
        <dbReference type="ARBA" id="ARBA00034920"/>
    </source>
</evidence>
<feature type="domain" description="AAA+ ATPase" evidence="12">
    <location>
        <begin position="742"/>
        <end position="882"/>
    </location>
</feature>
<dbReference type="EMBL" id="LT934114">
    <property type="protein sequence ID" value="VAH51872.1"/>
    <property type="molecule type" value="Genomic_DNA"/>
</dbReference>
<evidence type="ECO:0000256" key="4">
    <source>
        <dbReference type="ARBA" id="ARBA00022741"/>
    </source>
</evidence>
<dbReference type="FunFam" id="1.10.8.60:FF:000077">
    <property type="entry name" value="Peroxisome biogenesis protein 6"/>
    <property type="match status" value="1"/>
</dbReference>
<dbReference type="PANTHER" id="PTHR23077">
    <property type="entry name" value="AAA-FAMILY ATPASE"/>
    <property type="match status" value="1"/>
</dbReference>
<evidence type="ECO:0000256" key="5">
    <source>
        <dbReference type="ARBA" id="ARBA00022801"/>
    </source>
</evidence>
<dbReference type="InterPro" id="IPR003959">
    <property type="entry name" value="ATPase_AAA_core"/>
</dbReference>
<dbReference type="OMA" id="FSVCINW"/>
<evidence type="ECO:0000256" key="11">
    <source>
        <dbReference type="SAM" id="MobiDB-lite"/>
    </source>
</evidence>
<keyword evidence="3" id="KW-0962">Peroxisome biogenesis</keyword>
<dbReference type="GO" id="GO:0016558">
    <property type="term" value="P:protein import into peroxisome matrix"/>
    <property type="evidence" value="ECO:0007669"/>
    <property type="project" value="EnsemblPlants"/>
</dbReference>
<organism evidence="13 14">
    <name type="scientific">Triticum turgidum subsp. durum</name>
    <name type="common">Durum wheat</name>
    <name type="synonym">Triticum durum</name>
    <dbReference type="NCBI Taxonomy" id="4567"/>
    <lineage>
        <taxon>Eukaryota</taxon>
        <taxon>Viridiplantae</taxon>
        <taxon>Streptophyta</taxon>
        <taxon>Embryophyta</taxon>
        <taxon>Tracheophyta</taxon>
        <taxon>Spermatophyta</taxon>
        <taxon>Magnoliopsida</taxon>
        <taxon>Liliopsida</taxon>
        <taxon>Poales</taxon>
        <taxon>Poaceae</taxon>
        <taxon>BOP clade</taxon>
        <taxon>Pooideae</taxon>
        <taxon>Triticodae</taxon>
        <taxon>Triticeae</taxon>
        <taxon>Triticinae</taxon>
        <taxon>Triticum</taxon>
    </lineage>
</organism>
<dbReference type="GO" id="GO:0005778">
    <property type="term" value="C:peroxisomal membrane"/>
    <property type="evidence" value="ECO:0007669"/>
    <property type="project" value="TreeGrafter"/>
</dbReference>
<dbReference type="Gramene" id="TRITD2Bv1G221390.5">
    <property type="protein sequence ID" value="TRITD2Bv1G221390.5"/>
    <property type="gene ID" value="TRITD2Bv1G221390"/>
</dbReference>
<dbReference type="SMART" id="SM00382">
    <property type="entry name" value="AAA"/>
    <property type="match status" value="2"/>
</dbReference>
<feature type="region of interest" description="Disordered" evidence="11">
    <location>
        <begin position="168"/>
        <end position="189"/>
    </location>
</feature>
<dbReference type="Gene3D" id="1.10.8.60">
    <property type="match status" value="1"/>
</dbReference>
<keyword evidence="14" id="KW-1185">Reference proteome</keyword>
<evidence type="ECO:0000313" key="14">
    <source>
        <dbReference type="Proteomes" id="UP000324705"/>
    </source>
</evidence>
<reference evidence="13 14" key="1">
    <citation type="submission" date="2017-09" db="EMBL/GenBank/DDBJ databases">
        <authorList>
            <consortium name="International Durum Wheat Genome Sequencing Consortium (IDWGSC)"/>
            <person name="Milanesi L."/>
        </authorList>
    </citation>
    <scope>NUCLEOTIDE SEQUENCE [LARGE SCALE GENOMIC DNA]</scope>
    <source>
        <strain evidence="14">cv. Svevo</strain>
    </source>
</reference>
<dbReference type="FunFam" id="3.40.50.300:FF:000109">
    <property type="entry name" value="Peroxisomal biogenesis factor 6"/>
    <property type="match status" value="1"/>
</dbReference>
<keyword evidence="4" id="KW-0547">Nucleotide-binding</keyword>
<feature type="domain" description="AAA+ ATPase" evidence="12">
    <location>
        <begin position="431"/>
        <end position="593"/>
    </location>
</feature>
<comment type="subcellular location">
    <subcellularLocation>
        <location evidence="1">Membrane</location>
    </subcellularLocation>
</comment>
<dbReference type="InterPro" id="IPR003960">
    <property type="entry name" value="ATPase_AAA_CS"/>
</dbReference>
<keyword evidence="6" id="KW-0067">ATP-binding</keyword>
<evidence type="ECO:0000259" key="12">
    <source>
        <dbReference type="SMART" id="SM00382"/>
    </source>
</evidence>
<evidence type="ECO:0000256" key="7">
    <source>
        <dbReference type="ARBA" id="ARBA00023136"/>
    </source>
</evidence>
<name>A0A9R1PYA5_TRITD</name>
<sequence>MQSPVNLTATRHRHVFVLEFLLRYLVVLIQVKRSRPRLPPVPWALDSLRSLSPSPRGAAAMVERRPRRKPLVLASTQALLDSLPGERRGPAPPPPEPVRLRAGVLRFPARPSGPGCGGEFGDLASFVALPASALRRLAVVTGTTVLVKNTDNNVGRIVKAVVLDRPSLDESKREHPDSEPVASTSSSDHVMGFLPTRSFPADRFAPLDEDVAYVSPLLAFNLGVHISCLKLLIQKGEEPFKFCSKVYEDGSAVSGIGISLHLELLPCPQVPKHALHLRVSIVRIPDCGVLASLKINSAIGGSDYQDMIDQALNEHFKFDRFLASGDVFCIHNDWNCGMISCLACNKENDRLHPPSMIYFKVTGMEPSNEPILRVNRDQTALVLGGSASAPVPPCSFFSANDDSVPLHGEVVEQLASIIAPALCPSNILPRIKFSTFLYGPSGCGKRTVVRHVANHLGMHVVECCCHDLMTSSESGASAALVAAFKEAQKYSPSIILLRHFDAIGNTSSNEGPQSEQSGIAANVESVIKQYTGQRWVVKDSLPARDVIGNSYLVEPECVSSVQVILVATADSAEGMQQSIRRCFRHEVNMKTINEDQRKNLISETLHGVSAVADESIDDKFVKDISVQTSGFMPRDILALVADAGVSFAHKVAVEKSSNDELEGALTASSSTTQKEENYFCKEDILSSLEQAKKRNRAALGTPKVPDVKWEDVGGLEEVKKVILDTIQLPLLYKHLFSSKLPKRSGVLLYGPPGTGKTLLAKAVATECSLNFLSVKGPELINMYVGESEKNVRDIFEKARSARPCVIFFDELDSLAPARGSSADSGGVMDRVVSQLLVEIDGLSDNSQDLFIIGATNRPDLLDSALLRPGRFDKLLYIGVNIEASYRERILKAQTRKYKLHENVSLLSIAQHCPPNFTGADIYALCADAWFHAAKRSVKTLEADPLRNNEAGAEEVIVETEDFMTVLGDISPSLSMEELQNYEQLRQKIEGPSR</sequence>
<dbReference type="GO" id="GO:0005524">
    <property type="term" value="F:ATP binding"/>
    <property type="evidence" value="ECO:0007669"/>
    <property type="project" value="UniProtKB-KW"/>
</dbReference>
<keyword evidence="5" id="KW-0378">Hydrolase</keyword>
<protein>
    <recommendedName>
        <fullName evidence="8">Peroxisomal ATPase PEX6</fullName>
    </recommendedName>
    <alternativeName>
        <fullName evidence="9">Peroxin-6</fullName>
    </alternativeName>
</protein>
<dbReference type="AlphaFoldDB" id="A0A9R1PYA5"/>
<dbReference type="InterPro" id="IPR003593">
    <property type="entry name" value="AAA+_ATPase"/>
</dbReference>
<evidence type="ECO:0000256" key="1">
    <source>
        <dbReference type="ARBA" id="ARBA00004370"/>
    </source>
</evidence>
<evidence type="ECO:0000256" key="10">
    <source>
        <dbReference type="ARBA" id="ARBA00048778"/>
    </source>
</evidence>
<evidence type="ECO:0000256" key="3">
    <source>
        <dbReference type="ARBA" id="ARBA00022593"/>
    </source>
</evidence>
<dbReference type="Pfam" id="PF00004">
    <property type="entry name" value="AAA"/>
    <property type="match status" value="2"/>
</dbReference>
<dbReference type="InterPro" id="IPR047533">
    <property type="entry name" value="RecA-like_PEX6_r2"/>
</dbReference>
<evidence type="ECO:0000256" key="6">
    <source>
        <dbReference type="ARBA" id="ARBA00022840"/>
    </source>
</evidence>
<dbReference type="Proteomes" id="UP000324705">
    <property type="component" value="Chromosome 2B"/>
</dbReference>
<dbReference type="GO" id="GO:0006635">
    <property type="term" value="P:fatty acid beta-oxidation"/>
    <property type="evidence" value="ECO:0007669"/>
    <property type="project" value="EnsemblPlants"/>
</dbReference>
<comment type="catalytic activity">
    <reaction evidence="10">
        <text>ATP + H2O = ADP + phosphate + H(+)</text>
        <dbReference type="Rhea" id="RHEA:13065"/>
        <dbReference type="ChEBI" id="CHEBI:15377"/>
        <dbReference type="ChEBI" id="CHEBI:15378"/>
        <dbReference type="ChEBI" id="CHEBI:30616"/>
        <dbReference type="ChEBI" id="CHEBI:43474"/>
        <dbReference type="ChEBI" id="CHEBI:456216"/>
    </reaction>
    <physiologicalReaction direction="left-to-right" evidence="10">
        <dbReference type="Rhea" id="RHEA:13066"/>
    </physiologicalReaction>
</comment>
<dbReference type="PROSITE" id="PS00674">
    <property type="entry name" value="AAA"/>
    <property type="match status" value="1"/>
</dbReference>
<dbReference type="CDD" id="cd19527">
    <property type="entry name" value="RecA-like_PEX6_r2"/>
    <property type="match status" value="1"/>
</dbReference>
<proteinExistence type="inferred from homology"/>
<dbReference type="Gene3D" id="3.40.50.300">
    <property type="entry name" value="P-loop containing nucleotide triphosphate hydrolases"/>
    <property type="match status" value="2"/>
</dbReference>
<dbReference type="FunFam" id="3.40.50.300:FF:001716">
    <property type="entry name" value="Peroxisome biogenesis protein 6"/>
    <property type="match status" value="1"/>
</dbReference>
<feature type="compositionally biased region" description="Basic and acidic residues" evidence="11">
    <location>
        <begin position="168"/>
        <end position="178"/>
    </location>
</feature>
<dbReference type="GO" id="GO:0005829">
    <property type="term" value="C:cytosol"/>
    <property type="evidence" value="ECO:0007669"/>
    <property type="project" value="TreeGrafter"/>
</dbReference>
<dbReference type="InterPro" id="IPR027417">
    <property type="entry name" value="P-loop_NTPase"/>
</dbReference>
<dbReference type="GO" id="GO:0016887">
    <property type="term" value="F:ATP hydrolysis activity"/>
    <property type="evidence" value="ECO:0007669"/>
    <property type="project" value="InterPro"/>
</dbReference>
<evidence type="ECO:0000256" key="2">
    <source>
        <dbReference type="ARBA" id="ARBA00006914"/>
    </source>
</evidence>
<dbReference type="SUPFAM" id="SSF52540">
    <property type="entry name" value="P-loop containing nucleoside triphosphate hydrolases"/>
    <property type="match status" value="2"/>
</dbReference>
<gene>
    <name evidence="13" type="ORF">TRITD_2Bv1G221390</name>
</gene>